<dbReference type="EMBL" id="JAGGLR010000005">
    <property type="protein sequence ID" value="MBP2061223.1"/>
    <property type="molecule type" value="Genomic_DNA"/>
</dbReference>
<dbReference type="Proteomes" id="UP000756710">
    <property type="component" value="Unassembled WGS sequence"/>
</dbReference>
<keyword evidence="4" id="KW-0223">Dioxygenase</keyword>
<dbReference type="CDD" id="cd00531">
    <property type="entry name" value="NTF2_like"/>
    <property type="match status" value="1"/>
</dbReference>
<accession>A0A060ZQ39</accession>
<reference evidence="4 5" key="2">
    <citation type="submission" date="2021-03" db="EMBL/GenBank/DDBJ databases">
        <title>Genomic Encyclopedia of Type Strains, Phase IV (KMG-IV): sequencing the most valuable type-strain genomes for metagenomic binning, comparative biology and taxonomic classification.</title>
        <authorList>
            <person name="Goeker M."/>
        </authorList>
    </citation>
    <scope>NUCLEOTIDE SEQUENCE [LARGE SCALE GENOMIC DNA]</scope>
    <source>
        <strain evidence="4 5">DSM 41954</strain>
    </source>
</reference>
<dbReference type="AlphaFoldDB" id="A0A060ZQ39"/>
<gene>
    <name evidence="4" type="ORF">J2Z30_002231</name>
    <name evidence="3" type="ORF">SIRAN2450</name>
</gene>
<protein>
    <submittedName>
        <fullName evidence="4">3-phenylpropionate/cinnamic acid dioxygenase small subunit</fullName>
    </submittedName>
</protein>
<organism evidence="3">
    <name type="scientific">Streptomyces iranensis</name>
    <dbReference type="NCBI Taxonomy" id="576784"/>
    <lineage>
        <taxon>Bacteria</taxon>
        <taxon>Bacillati</taxon>
        <taxon>Actinomycetota</taxon>
        <taxon>Actinomycetes</taxon>
        <taxon>Kitasatosporales</taxon>
        <taxon>Streptomycetaceae</taxon>
        <taxon>Streptomyces</taxon>
        <taxon>Streptomyces violaceusniger group</taxon>
    </lineage>
</organism>
<keyword evidence="5" id="KW-1185">Reference proteome</keyword>
<dbReference type="EMBL" id="LK022848">
    <property type="protein sequence ID" value="CDR05501.1"/>
    <property type="molecule type" value="Genomic_DNA"/>
</dbReference>
<feature type="region of interest" description="Disordered" evidence="1">
    <location>
        <begin position="157"/>
        <end position="197"/>
    </location>
</feature>
<evidence type="ECO:0000256" key="1">
    <source>
        <dbReference type="SAM" id="MobiDB-lite"/>
    </source>
</evidence>
<dbReference type="SUPFAM" id="SSF54427">
    <property type="entry name" value="NTF2-like"/>
    <property type="match status" value="1"/>
</dbReference>
<reference evidence="3" key="1">
    <citation type="submission" date="2014-05" db="EMBL/GenBank/DDBJ databases">
        <authorList>
            <person name="Horn Fabian"/>
        </authorList>
    </citation>
    <scope>NUCLEOTIDE SEQUENCE</scope>
</reference>
<dbReference type="Gene3D" id="3.10.450.50">
    <property type="match status" value="1"/>
</dbReference>
<dbReference type="GO" id="GO:0051213">
    <property type="term" value="F:dioxygenase activity"/>
    <property type="evidence" value="ECO:0007669"/>
    <property type="project" value="UniProtKB-KW"/>
</dbReference>
<name>A0A060ZQ39_9ACTN</name>
<sequence>MSETSWLRPGETSQLDPRTLIERAAVTDVVVAAGLLFDSGEFDTLGTLYTADALFEMRPAPEGFPATVSTREQITDGLARLWQHNRETVGVHSRHATSNLLVTRLGADTAEVYSIFTVTGIYTDGRLGLRRLGNYVDLLHREGTAWRIAHRRLYMQGPPPVWPADGRDTDQPDTDQPGSEQLGPEQPVSEPAQEPVV</sequence>
<proteinExistence type="predicted"/>
<feature type="domain" description="SnoaL-like" evidence="2">
    <location>
        <begin position="19"/>
        <end position="152"/>
    </location>
</feature>
<dbReference type="InterPro" id="IPR037401">
    <property type="entry name" value="SnoaL-like"/>
</dbReference>
<evidence type="ECO:0000259" key="2">
    <source>
        <dbReference type="Pfam" id="PF13577"/>
    </source>
</evidence>
<evidence type="ECO:0000313" key="5">
    <source>
        <dbReference type="Proteomes" id="UP000756710"/>
    </source>
</evidence>
<keyword evidence="4" id="KW-0560">Oxidoreductase</keyword>
<dbReference type="InterPro" id="IPR032710">
    <property type="entry name" value="NTF2-like_dom_sf"/>
</dbReference>
<dbReference type="HOGENOM" id="CLU_1383499_0_0_11"/>
<dbReference type="Pfam" id="PF13577">
    <property type="entry name" value="SnoaL_4"/>
    <property type="match status" value="1"/>
</dbReference>
<evidence type="ECO:0000313" key="3">
    <source>
        <dbReference type="EMBL" id="CDR05501.1"/>
    </source>
</evidence>
<dbReference type="RefSeq" id="WP_044568900.1">
    <property type="nucleotide sequence ID" value="NZ_BAABDR010000049.1"/>
</dbReference>
<evidence type="ECO:0000313" key="4">
    <source>
        <dbReference type="EMBL" id="MBP2061223.1"/>
    </source>
</evidence>